<keyword evidence="4" id="KW-0805">Transcription regulation</keyword>
<evidence type="ECO:0000259" key="9">
    <source>
        <dbReference type="PROSITE" id="PS51843"/>
    </source>
</evidence>
<dbReference type="InterPro" id="IPR000536">
    <property type="entry name" value="Nucl_hrmn_rcpt_lig-bd"/>
</dbReference>
<evidence type="ECO:0000256" key="3">
    <source>
        <dbReference type="ARBA" id="ARBA00022833"/>
    </source>
</evidence>
<dbReference type="SUPFAM" id="SSF48508">
    <property type="entry name" value="Nuclear receptor ligand-binding domain"/>
    <property type="match status" value="1"/>
</dbReference>
<evidence type="ECO:0000256" key="1">
    <source>
        <dbReference type="ARBA" id="ARBA00022723"/>
    </source>
</evidence>
<keyword evidence="7" id="KW-0675">Receptor</keyword>
<evidence type="ECO:0000256" key="2">
    <source>
        <dbReference type="ARBA" id="ARBA00022771"/>
    </source>
</evidence>
<evidence type="ECO:0000256" key="6">
    <source>
        <dbReference type="ARBA" id="ARBA00023163"/>
    </source>
</evidence>
<name>A0ABY7F1V9_MYAAR</name>
<dbReference type="InterPro" id="IPR050234">
    <property type="entry name" value="Nuclear_hormone_rcpt_NR1"/>
</dbReference>
<protein>
    <submittedName>
        <fullName evidence="10">VDRA-like protein</fullName>
    </submittedName>
</protein>
<evidence type="ECO:0000256" key="4">
    <source>
        <dbReference type="ARBA" id="ARBA00023015"/>
    </source>
</evidence>
<dbReference type="Pfam" id="PF00104">
    <property type="entry name" value="Hormone_recep"/>
    <property type="match status" value="1"/>
</dbReference>
<feature type="domain" description="NR LBD" evidence="9">
    <location>
        <begin position="511"/>
        <end position="738"/>
    </location>
</feature>
<dbReference type="EMBL" id="CP111021">
    <property type="protein sequence ID" value="WAR16168.1"/>
    <property type="molecule type" value="Genomic_DNA"/>
</dbReference>
<feature type="region of interest" description="Disordered" evidence="8">
    <location>
        <begin position="253"/>
        <end position="308"/>
    </location>
</feature>
<keyword evidence="2" id="KW-0863">Zinc-finger</keyword>
<dbReference type="SMART" id="SM00430">
    <property type="entry name" value="HOLI"/>
    <property type="match status" value="1"/>
</dbReference>
<reference evidence="10" key="1">
    <citation type="submission" date="2022-11" db="EMBL/GenBank/DDBJ databases">
        <title>Centuries of genome instability and evolution in soft-shell clam transmissible cancer (bioRxiv).</title>
        <authorList>
            <person name="Hart S.F.M."/>
            <person name="Yonemitsu M.A."/>
            <person name="Giersch R.M."/>
            <person name="Beal B.F."/>
            <person name="Arriagada G."/>
            <person name="Davis B.W."/>
            <person name="Ostrander E.A."/>
            <person name="Goff S.P."/>
            <person name="Metzger M.J."/>
        </authorList>
    </citation>
    <scope>NUCLEOTIDE SEQUENCE</scope>
    <source>
        <strain evidence="10">MELC-2E11</strain>
        <tissue evidence="10">Siphon/mantle</tissue>
    </source>
</reference>
<evidence type="ECO:0000256" key="8">
    <source>
        <dbReference type="SAM" id="MobiDB-lite"/>
    </source>
</evidence>
<keyword evidence="6" id="KW-0804">Transcription</keyword>
<feature type="compositionally biased region" description="Basic residues" evidence="8">
    <location>
        <begin position="288"/>
        <end position="297"/>
    </location>
</feature>
<dbReference type="InterPro" id="IPR001723">
    <property type="entry name" value="Nuclear_hrmn_rcpt"/>
</dbReference>
<evidence type="ECO:0000313" key="11">
    <source>
        <dbReference type="Proteomes" id="UP001164746"/>
    </source>
</evidence>
<keyword evidence="1" id="KW-0479">Metal-binding</keyword>
<dbReference type="Proteomes" id="UP001164746">
    <property type="component" value="Chromosome 10"/>
</dbReference>
<evidence type="ECO:0000256" key="5">
    <source>
        <dbReference type="ARBA" id="ARBA00023125"/>
    </source>
</evidence>
<dbReference type="InterPro" id="IPR035500">
    <property type="entry name" value="NHR-like_dom_sf"/>
</dbReference>
<keyword evidence="5" id="KW-0238">DNA-binding</keyword>
<dbReference type="PRINTS" id="PR00398">
    <property type="entry name" value="STRDHORMONER"/>
</dbReference>
<evidence type="ECO:0000313" key="10">
    <source>
        <dbReference type="EMBL" id="WAR16168.1"/>
    </source>
</evidence>
<keyword evidence="3" id="KW-0862">Zinc</keyword>
<dbReference type="PANTHER" id="PTHR24082">
    <property type="entry name" value="NUCLEAR HORMONE RECEPTOR"/>
    <property type="match status" value="1"/>
</dbReference>
<feature type="compositionally biased region" description="Low complexity" evidence="8">
    <location>
        <begin position="263"/>
        <end position="277"/>
    </location>
</feature>
<accession>A0ABY7F1V9</accession>
<proteinExistence type="predicted"/>
<dbReference type="PROSITE" id="PS51843">
    <property type="entry name" value="NR_LBD"/>
    <property type="match status" value="1"/>
</dbReference>
<organism evidence="10 11">
    <name type="scientific">Mya arenaria</name>
    <name type="common">Soft-shell clam</name>
    <dbReference type="NCBI Taxonomy" id="6604"/>
    <lineage>
        <taxon>Eukaryota</taxon>
        <taxon>Metazoa</taxon>
        <taxon>Spiralia</taxon>
        <taxon>Lophotrochozoa</taxon>
        <taxon>Mollusca</taxon>
        <taxon>Bivalvia</taxon>
        <taxon>Autobranchia</taxon>
        <taxon>Heteroconchia</taxon>
        <taxon>Euheterodonta</taxon>
        <taxon>Imparidentia</taxon>
        <taxon>Neoheterodontei</taxon>
        <taxon>Myida</taxon>
        <taxon>Myoidea</taxon>
        <taxon>Myidae</taxon>
        <taxon>Mya</taxon>
    </lineage>
</organism>
<keyword evidence="11" id="KW-1185">Reference proteome</keyword>
<sequence>MDASLSNFLEETLSRVSPLPVTKDTHVDVKNTSLGQKLVNCPSSQLKYTDGKEGGSERCTDIGVETVSKASDFGGCMTTLIGTQEGVVTSDDDIHRFIVEHGSTANSGHELDNPNFYTLEAPSVTMATSDVKGVQYENSSDLLNMGQNSYGSFSVNTNVPQESNTYTQGENHVVYTTGHDYHSLSAGQNTHSPLTEPSYMDSEPQEAVFVMGETEIHSSEPTCISIMETTTSEHDIDQALDLIIDHNRDIPATNQADSDISHQHLSSSSLPQLSGQPTGEDDSSKMKPREKKRRRREKNPAPPPEAILPPCKVCAIKIGRYTISHKTSNIKQVKSLESRERTSQADGADNSPVNLVTSPQPPEESQGDILNVQDPQPGPSGCNTDETQAARSLIEIAFSQAISQTSPLSNVELSSPISSATSSSALDSDYALSPTSSIASLEPSGSQGRPVASISNTPSYLKSGMTLKEIDTTVKIVTEAHQSTGVIPERSADEIKRRQAEYLEKYKLKTQLFGEMRAISRAEFAEFYKATGIDIDGRHGEIEAALEFFQKRIAFIVAFAKAIPGFKDLCLDDQASLIKVTRFESTVISAYKQMLVNVNKSTEVVVTPWGRTFHLSELERFFPIDIIKLRYKMAVRLNALGLSLQEEAILRGIVAMCPDQCELKDRAKVESIQEKLFVCLQHMLNVRHGGTGNLLYKIVDIITELRTLTERDAQFTRGVFNDMNPHFKEKFSLLREFIT</sequence>
<evidence type="ECO:0000256" key="7">
    <source>
        <dbReference type="ARBA" id="ARBA00023170"/>
    </source>
</evidence>
<gene>
    <name evidence="10" type="ORF">MAR_030762</name>
</gene>
<feature type="compositionally biased region" description="Basic and acidic residues" evidence="8">
    <location>
        <begin position="334"/>
        <end position="343"/>
    </location>
</feature>
<feature type="region of interest" description="Disordered" evidence="8">
    <location>
        <begin position="330"/>
        <end position="385"/>
    </location>
</feature>
<dbReference type="Gene3D" id="1.10.565.10">
    <property type="entry name" value="Retinoid X Receptor"/>
    <property type="match status" value="1"/>
</dbReference>